<feature type="signal peptide" evidence="1">
    <location>
        <begin position="1"/>
        <end position="18"/>
    </location>
</feature>
<dbReference type="PANTHER" id="PTHR36350">
    <property type="entry name" value="TRANSMEMBRANE PROTEIN"/>
    <property type="match status" value="1"/>
</dbReference>
<keyword evidence="3" id="KW-1185">Reference proteome</keyword>
<dbReference type="AlphaFoldDB" id="A0A843WVF2"/>
<evidence type="ECO:0000313" key="2">
    <source>
        <dbReference type="EMBL" id="MQM08435.1"/>
    </source>
</evidence>
<dbReference type="InterPro" id="IPR011990">
    <property type="entry name" value="TPR-like_helical_dom_sf"/>
</dbReference>
<dbReference type="PANTHER" id="PTHR36350:SF3">
    <property type="entry name" value="TRANSMEMBRANE PROTEIN"/>
    <property type="match status" value="1"/>
</dbReference>
<evidence type="ECO:0000313" key="3">
    <source>
        <dbReference type="Proteomes" id="UP000652761"/>
    </source>
</evidence>
<protein>
    <submittedName>
        <fullName evidence="2">Uncharacterized protein</fullName>
    </submittedName>
</protein>
<name>A0A843WVF2_COLES</name>
<dbReference type="SUPFAM" id="SSF48452">
    <property type="entry name" value="TPR-like"/>
    <property type="match status" value="1"/>
</dbReference>
<proteinExistence type="predicted"/>
<dbReference type="Gene3D" id="1.25.40.10">
    <property type="entry name" value="Tetratricopeptide repeat domain"/>
    <property type="match status" value="1"/>
</dbReference>
<comment type="caution">
    <text evidence="2">The sequence shown here is derived from an EMBL/GenBank/DDBJ whole genome shotgun (WGS) entry which is preliminary data.</text>
</comment>
<dbReference type="Proteomes" id="UP000652761">
    <property type="component" value="Unassembled WGS sequence"/>
</dbReference>
<keyword evidence="1" id="KW-0732">Signal</keyword>
<feature type="chain" id="PRO_5032496120" evidence="1">
    <location>
        <begin position="19"/>
        <end position="303"/>
    </location>
</feature>
<reference evidence="2" key="1">
    <citation type="submission" date="2017-07" db="EMBL/GenBank/DDBJ databases">
        <title>Taro Niue Genome Assembly and Annotation.</title>
        <authorList>
            <person name="Atibalentja N."/>
            <person name="Keating K."/>
            <person name="Fields C.J."/>
        </authorList>
    </citation>
    <scope>NUCLEOTIDE SEQUENCE</scope>
    <source>
        <strain evidence="2">Niue_2</strain>
        <tissue evidence="2">Leaf</tissue>
    </source>
</reference>
<dbReference type="OrthoDB" id="66906at2759"/>
<sequence length="303" mass="33934">MGAALFFARLHKPFLAFALSVPANPIAESDADAYPTATMNGDSGILTEEGKERTLEEYLGSHPEDTRALRALMKLKLQARKPAEAIAIVDRLIALEPSDKGLPLLRAHLQSQGGDTETAKQLFEEMLQRDPLFVEAYHGLVTAASQAESEGDLGAILDRIMTAMELCKKEKRKEEVRDFKLLVAQVKVIQGEYGEALKVYQELVKEEPRDFRPYLCQGIIYTLLRKKDEADKQFQKYRRLVPKGHPYAQYFDENMVAMDVFSQMSEGKRPAALKRDNQANGRQHLNGPSSSLARFASVYGTLA</sequence>
<organism evidence="2 3">
    <name type="scientific">Colocasia esculenta</name>
    <name type="common">Wild taro</name>
    <name type="synonym">Arum esculentum</name>
    <dbReference type="NCBI Taxonomy" id="4460"/>
    <lineage>
        <taxon>Eukaryota</taxon>
        <taxon>Viridiplantae</taxon>
        <taxon>Streptophyta</taxon>
        <taxon>Embryophyta</taxon>
        <taxon>Tracheophyta</taxon>
        <taxon>Spermatophyta</taxon>
        <taxon>Magnoliopsida</taxon>
        <taxon>Liliopsida</taxon>
        <taxon>Araceae</taxon>
        <taxon>Aroideae</taxon>
        <taxon>Colocasieae</taxon>
        <taxon>Colocasia</taxon>
    </lineage>
</organism>
<dbReference type="EMBL" id="NMUH01004118">
    <property type="protein sequence ID" value="MQM08435.1"/>
    <property type="molecule type" value="Genomic_DNA"/>
</dbReference>
<accession>A0A843WVF2</accession>
<evidence type="ECO:0000256" key="1">
    <source>
        <dbReference type="SAM" id="SignalP"/>
    </source>
</evidence>
<gene>
    <name evidence="2" type="ORF">Taro_041284</name>
</gene>